<evidence type="ECO:0000256" key="2">
    <source>
        <dbReference type="ARBA" id="ARBA00005675"/>
    </source>
</evidence>
<keyword evidence="6" id="KW-0547">Nucleotide-binding</keyword>
<dbReference type="Gene3D" id="3.40.50.1000">
    <property type="entry name" value="HAD superfamily/HAD-like"/>
    <property type="match status" value="1"/>
</dbReference>
<evidence type="ECO:0000256" key="11">
    <source>
        <dbReference type="SAM" id="MobiDB-lite"/>
    </source>
</evidence>
<dbReference type="InterPro" id="IPR023214">
    <property type="entry name" value="HAD_sf"/>
</dbReference>
<dbReference type="FunFam" id="3.40.1110.10:FF:000094">
    <property type="entry name" value="Cation-transporting P-type ATPase"/>
    <property type="match status" value="1"/>
</dbReference>
<dbReference type="InterPro" id="IPR050510">
    <property type="entry name" value="Cation_transp_ATPase_P-type"/>
</dbReference>
<dbReference type="SUPFAM" id="SSF81665">
    <property type="entry name" value="Calcium ATPase, transmembrane domain M"/>
    <property type="match status" value="1"/>
</dbReference>
<dbReference type="EMBL" id="JALGRD010000005">
    <property type="protein sequence ID" value="MCJ0973826.1"/>
    <property type="molecule type" value="Genomic_DNA"/>
</dbReference>
<dbReference type="Pfam" id="PF13246">
    <property type="entry name" value="Cation_ATPase"/>
    <property type="match status" value="1"/>
</dbReference>
<evidence type="ECO:0000313" key="15">
    <source>
        <dbReference type="Proteomes" id="UP001139682"/>
    </source>
</evidence>
<evidence type="ECO:0000256" key="3">
    <source>
        <dbReference type="ARBA" id="ARBA00022475"/>
    </source>
</evidence>
<dbReference type="PROSITE" id="PS00154">
    <property type="entry name" value="ATPASE_E1_E2"/>
    <property type="match status" value="1"/>
</dbReference>
<dbReference type="GO" id="GO:0046872">
    <property type="term" value="F:metal ion binding"/>
    <property type="evidence" value="ECO:0007669"/>
    <property type="project" value="UniProtKB-KW"/>
</dbReference>
<dbReference type="CDD" id="cd02080">
    <property type="entry name" value="P-type_ATPase_cation"/>
    <property type="match status" value="1"/>
</dbReference>
<dbReference type="NCBIfam" id="TIGR01494">
    <property type="entry name" value="ATPase_P-type"/>
    <property type="match status" value="2"/>
</dbReference>
<dbReference type="GO" id="GO:0006883">
    <property type="term" value="P:intracellular sodium ion homeostasis"/>
    <property type="evidence" value="ECO:0007669"/>
    <property type="project" value="TreeGrafter"/>
</dbReference>
<feature type="region of interest" description="Disordered" evidence="11">
    <location>
        <begin position="1"/>
        <end position="23"/>
    </location>
</feature>
<dbReference type="Pfam" id="PF00690">
    <property type="entry name" value="Cation_ATPase_N"/>
    <property type="match status" value="1"/>
</dbReference>
<feature type="transmembrane region" description="Helical" evidence="12">
    <location>
        <begin position="101"/>
        <end position="117"/>
    </location>
</feature>
<evidence type="ECO:0000256" key="6">
    <source>
        <dbReference type="ARBA" id="ARBA00022741"/>
    </source>
</evidence>
<dbReference type="GO" id="GO:0005391">
    <property type="term" value="F:P-type sodium:potassium-exchanging transporter activity"/>
    <property type="evidence" value="ECO:0007669"/>
    <property type="project" value="TreeGrafter"/>
</dbReference>
<feature type="transmembrane region" description="Helical" evidence="12">
    <location>
        <begin position="264"/>
        <end position="283"/>
    </location>
</feature>
<dbReference type="InterPro" id="IPR001757">
    <property type="entry name" value="P_typ_ATPase"/>
</dbReference>
<evidence type="ECO:0000259" key="13">
    <source>
        <dbReference type="SMART" id="SM00831"/>
    </source>
</evidence>
<comment type="similarity">
    <text evidence="2">Belongs to the cation transport ATPase (P-type) (TC 3.A.3) family. Type IIA subfamily.</text>
</comment>
<comment type="subcellular location">
    <subcellularLocation>
        <location evidence="1">Cell membrane</location>
        <topology evidence="1">Multi-pass membrane protein</topology>
    </subcellularLocation>
</comment>
<evidence type="ECO:0000256" key="1">
    <source>
        <dbReference type="ARBA" id="ARBA00004651"/>
    </source>
</evidence>
<dbReference type="PANTHER" id="PTHR43294">
    <property type="entry name" value="SODIUM/POTASSIUM-TRANSPORTING ATPASE SUBUNIT ALPHA"/>
    <property type="match status" value="1"/>
</dbReference>
<comment type="caution">
    <text evidence="14">The sequence shown here is derived from an EMBL/GenBank/DDBJ whole genome shotgun (WGS) entry which is preliminary data.</text>
</comment>
<proteinExistence type="inferred from homology"/>
<feature type="transmembrane region" description="Helical" evidence="12">
    <location>
        <begin position="710"/>
        <end position="734"/>
    </location>
</feature>
<feature type="transmembrane region" description="Helical" evidence="12">
    <location>
        <begin position="77"/>
        <end position="95"/>
    </location>
</feature>
<evidence type="ECO:0000256" key="4">
    <source>
        <dbReference type="ARBA" id="ARBA00022692"/>
    </source>
</evidence>
<dbReference type="SFLD" id="SFLDS00003">
    <property type="entry name" value="Haloacid_Dehalogenase"/>
    <property type="match status" value="1"/>
</dbReference>
<organism evidence="14 15">
    <name type="scientific">Stutzerimonas marianensis</name>
    <dbReference type="NCBI Taxonomy" id="2929513"/>
    <lineage>
        <taxon>Bacteria</taxon>
        <taxon>Pseudomonadati</taxon>
        <taxon>Pseudomonadota</taxon>
        <taxon>Gammaproteobacteria</taxon>
        <taxon>Pseudomonadales</taxon>
        <taxon>Pseudomonadaceae</taxon>
        <taxon>Stutzerimonas</taxon>
    </lineage>
</organism>
<keyword evidence="9 12" id="KW-1133">Transmembrane helix</keyword>
<dbReference type="GO" id="GO:0005524">
    <property type="term" value="F:ATP binding"/>
    <property type="evidence" value="ECO:0007669"/>
    <property type="project" value="UniProtKB-KW"/>
</dbReference>
<dbReference type="InterPro" id="IPR004014">
    <property type="entry name" value="ATPase_P-typ_cation-transptr_N"/>
</dbReference>
<dbReference type="Pfam" id="PF00122">
    <property type="entry name" value="E1-E2_ATPase"/>
    <property type="match status" value="1"/>
</dbReference>
<name>A0A9X1W292_9GAMM</name>
<feature type="transmembrane region" description="Helical" evidence="12">
    <location>
        <begin position="812"/>
        <end position="831"/>
    </location>
</feature>
<feature type="domain" description="Cation-transporting P-type ATPase N-terminal" evidence="13">
    <location>
        <begin position="24"/>
        <end position="97"/>
    </location>
</feature>
<dbReference type="Gene3D" id="1.20.1110.10">
    <property type="entry name" value="Calcium-transporting ATPase, transmembrane domain"/>
    <property type="match status" value="1"/>
</dbReference>
<dbReference type="SUPFAM" id="SSF81653">
    <property type="entry name" value="Calcium ATPase, transduction domain A"/>
    <property type="match status" value="1"/>
</dbReference>
<dbReference type="GO" id="GO:0016887">
    <property type="term" value="F:ATP hydrolysis activity"/>
    <property type="evidence" value="ECO:0007669"/>
    <property type="project" value="InterPro"/>
</dbReference>
<protein>
    <submittedName>
        <fullName evidence="14">Cation-transporting P-type ATPase</fullName>
    </submittedName>
</protein>
<dbReference type="RefSeq" id="WP_243605946.1">
    <property type="nucleotide sequence ID" value="NZ_JALGRD010000005.1"/>
</dbReference>
<accession>A0A9X1W292</accession>
<feature type="transmembrane region" description="Helical" evidence="12">
    <location>
        <begin position="295"/>
        <end position="319"/>
    </location>
</feature>
<dbReference type="PANTHER" id="PTHR43294:SF21">
    <property type="entry name" value="CATION TRANSPORTING ATPASE"/>
    <property type="match status" value="1"/>
</dbReference>
<dbReference type="Proteomes" id="UP001139682">
    <property type="component" value="Unassembled WGS sequence"/>
</dbReference>
<evidence type="ECO:0000256" key="5">
    <source>
        <dbReference type="ARBA" id="ARBA00022723"/>
    </source>
</evidence>
<dbReference type="InterPro" id="IPR006068">
    <property type="entry name" value="ATPase_P-typ_cation-transptr_C"/>
</dbReference>
<feature type="transmembrane region" description="Helical" evidence="12">
    <location>
        <begin position="852"/>
        <end position="876"/>
    </location>
</feature>
<dbReference type="AlphaFoldDB" id="A0A9X1W292"/>
<dbReference type="Pfam" id="PF00689">
    <property type="entry name" value="Cation_ATPase_C"/>
    <property type="match status" value="1"/>
</dbReference>
<feature type="transmembrane region" description="Helical" evidence="12">
    <location>
        <begin position="740"/>
        <end position="761"/>
    </location>
</feature>
<evidence type="ECO:0000313" key="14">
    <source>
        <dbReference type="EMBL" id="MCJ0973826.1"/>
    </source>
</evidence>
<keyword evidence="7" id="KW-0067">ATP-binding</keyword>
<dbReference type="PRINTS" id="PR00119">
    <property type="entry name" value="CATATPASE"/>
</dbReference>
<gene>
    <name evidence="14" type="ORF">MST27_10635</name>
</gene>
<dbReference type="InterPro" id="IPR044492">
    <property type="entry name" value="P_typ_ATPase_HD_dom"/>
</dbReference>
<dbReference type="InterPro" id="IPR018303">
    <property type="entry name" value="ATPase_P-typ_P_site"/>
</dbReference>
<keyword evidence="8" id="KW-1278">Translocase</keyword>
<evidence type="ECO:0000256" key="7">
    <source>
        <dbReference type="ARBA" id="ARBA00022840"/>
    </source>
</evidence>
<dbReference type="SUPFAM" id="SSF81660">
    <property type="entry name" value="Metal cation-transporting ATPase, ATP-binding domain N"/>
    <property type="match status" value="1"/>
</dbReference>
<dbReference type="InterPro" id="IPR023299">
    <property type="entry name" value="ATPase_P-typ_cyto_dom_N"/>
</dbReference>
<keyword evidence="3" id="KW-1003">Cell membrane</keyword>
<dbReference type="SUPFAM" id="SSF56784">
    <property type="entry name" value="HAD-like"/>
    <property type="match status" value="1"/>
</dbReference>
<feature type="transmembrane region" description="Helical" evidence="12">
    <location>
        <begin position="782"/>
        <end position="806"/>
    </location>
</feature>
<dbReference type="GO" id="GO:1990573">
    <property type="term" value="P:potassium ion import across plasma membrane"/>
    <property type="evidence" value="ECO:0007669"/>
    <property type="project" value="TreeGrafter"/>
</dbReference>
<dbReference type="PRINTS" id="PR00120">
    <property type="entry name" value="HATPASE"/>
</dbReference>
<keyword evidence="15" id="KW-1185">Reference proteome</keyword>
<dbReference type="GO" id="GO:0005886">
    <property type="term" value="C:plasma membrane"/>
    <property type="evidence" value="ECO:0007669"/>
    <property type="project" value="UniProtKB-SubCell"/>
</dbReference>
<dbReference type="FunFam" id="2.70.150.10:FF:000016">
    <property type="entry name" value="Calcium-transporting P-type ATPase putative"/>
    <property type="match status" value="1"/>
</dbReference>
<dbReference type="InterPro" id="IPR036412">
    <property type="entry name" value="HAD-like_sf"/>
</dbReference>
<dbReference type="SMART" id="SM00831">
    <property type="entry name" value="Cation_ATPase_N"/>
    <property type="match status" value="1"/>
</dbReference>
<keyword evidence="10 12" id="KW-0472">Membrane</keyword>
<dbReference type="InterPro" id="IPR008250">
    <property type="entry name" value="ATPase_P-typ_transduc_dom_A_sf"/>
</dbReference>
<sequence>MTADEAGLTPQTRAGAADRPTTVPWHALSPGEVETMLEASPDGLTAAEVQARLLRDGPNALPTPKARSLIVRFLSQFNNLLILVLLGAAVLTAILGHWTDAGVIVAVCLLNATVGFVQEGKAEHALSAIRHMLSASATVRRDGHRLAVPAEQLVAGDLVLLEAGDKVPADLRLLWAKNLQVQEAALTGESVPVDKAIEAVPHEAPLGDRICMAFSGTLVTHGQARGVVVATGTSTEIGRISRLMAGLDPIETPLLRQMTGFARTLTAVVLGIAVLVFCLAALVHDYGLGDLFMAVVSLAVAAIPEGLPAILTITLAIGVQRMARCSAIIRRLPAVETLGSVSIICTDKTGTLTRNEMTVRSVALSAAQVVVEGVGYEPHGGFSVEGRDRLAEDVPTLVELARAAALCNDAALRQQGEAWSVEGDPMEAALLVLAAKAGIDRAEEARRLPRTDLIPFESEHRFMATLHHDHQGRGVVYVKGAPERILAMCASQRDEAGDLPLEAEAWHARIQAMAEQGQRVLALATRAGDPSRQPLQFADVESGLVLLGLVGMIDPPRTEAIAAVADCRGAGIRVKMITGDHAVTARAIAAQIGLQNTASALTGADIEALDDPALARIAPEIDVFARASPEHKLRLVQALQGQGFVVAMTGDGVNDAPALKRADVGIAMGQKGTEAAKEAAEVVLADDNFASIARAVHEGRTVYDNLKKAIAFLLPINGGESLSVVIAILAGLTLPITPLQILWINMVSSIGLALALAFEPAERDVMQRPPRAAGEALLSRFLIWRIAFVSLLMTLGIFGLFEWALWQGADEATARTVAVNTLVAMEVFYLFSVRYLNAHSLTFQGVLGTPPVLIAITVVTALQLVFTYAPFMAALFDSRPLTLMQGVPVLVAGVLLFAVLEVEKRILRRRRAAAG</sequence>
<dbReference type="InterPro" id="IPR023298">
    <property type="entry name" value="ATPase_P-typ_TM_dom_sf"/>
</dbReference>
<keyword evidence="4 12" id="KW-0812">Transmembrane</keyword>
<feature type="transmembrane region" description="Helical" evidence="12">
    <location>
        <begin position="882"/>
        <end position="902"/>
    </location>
</feature>
<dbReference type="GO" id="GO:1902600">
    <property type="term" value="P:proton transmembrane transport"/>
    <property type="evidence" value="ECO:0007669"/>
    <property type="project" value="TreeGrafter"/>
</dbReference>
<dbReference type="GO" id="GO:0030007">
    <property type="term" value="P:intracellular potassium ion homeostasis"/>
    <property type="evidence" value="ECO:0007669"/>
    <property type="project" value="TreeGrafter"/>
</dbReference>
<dbReference type="SFLD" id="SFLDF00027">
    <property type="entry name" value="p-type_atpase"/>
    <property type="match status" value="1"/>
</dbReference>
<evidence type="ECO:0000256" key="9">
    <source>
        <dbReference type="ARBA" id="ARBA00022989"/>
    </source>
</evidence>
<dbReference type="SFLD" id="SFLDG00002">
    <property type="entry name" value="C1.7:_P-type_atpase_like"/>
    <property type="match status" value="1"/>
</dbReference>
<evidence type="ECO:0000256" key="8">
    <source>
        <dbReference type="ARBA" id="ARBA00022967"/>
    </source>
</evidence>
<dbReference type="InterPro" id="IPR059000">
    <property type="entry name" value="ATPase_P-type_domA"/>
</dbReference>
<dbReference type="Pfam" id="PF08282">
    <property type="entry name" value="Hydrolase_3"/>
    <property type="match status" value="1"/>
</dbReference>
<dbReference type="GO" id="GO:0036376">
    <property type="term" value="P:sodium ion export across plasma membrane"/>
    <property type="evidence" value="ECO:0007669"/>
    <property type="project" value="TreeGrafter"/>
</dbReference>
<dbReference type="Gene3D" id="2.70.150.10">
    <property type="entry name" value="Calcium-transporting ATPase, cytoplasmic transduction domain A"/>
    <property type="match status" value="1"/>
</dbReference>
<reference evidence="14" key="1">
    <citation type="submission" date="2022-03" db="EMBL/GenBank/DDBJ databases">
        <title>Pseudomonas marianensis sp. nov., a marine bacterium isolated from deep-sea sediments of the Mariana Trench.</title>
        <authorList>
            <person name="Wei Y."/>
        </authorList>
    </citation>
    <scope>NUCLEOTIDE SEQUENCE</scope>
    <source>
        <strain evidence="14">PS1</strain>
    </source>
</reference>
<evidence type="ECO:0000256" key="10">
    <source>
        <dbReference type="ARBA" id="ARBA00023136"/>
    </source>
</evidence>
<dbReference type="Gene3D" id="3.40.1110.10">
    <property type="entry name" value="Calcium-transporting ATPase, cytoplasmic domain N"/>
    <property type="match status" value="1"/>
</dbReference>
<keyword evidence="5" id="KW-0479">Metal-binding</keyword>
<evidence type="ECO:0000256" key="12">
    <source>
        <dbReference type="SAM" id="Phobius"/>
    </source>
</evidence>